<organism evidence="5 6">
    <name type="scientific">Candidatus Ryanbacteria bacterium RIFCSPHIGHO2_01_FULL_48_27</name>
    <dbReference type="NCBI Taxonomy" id="1802115"/>
    <lineage>
        <taxon>Bacteria</taxon>
        <taxon>Candidatus Ryaniibacteriota</taxon>
    </lineage>
</organism>
<dbReference type="AlphaFoldDB" id="A0A1G2G794"/>
<comment type="caution">
    <text evidence="5">The sequence shown here is derived from an EMBL/GenBank/DDBJ whole genome shotgun (WGS) entry which is preliminary data.</text>
</comment>
<keyword evidence="3" id="KW-0378">Hydrolase</keyword>
<dbReference type="InterPro" id="IPR036034">
    <property type="entry name" value="PDZ_sf"/>
</dbReference>
<dbReference type="InterPro" id="IPR051201">
    <property type="entry name" value="Chloro_Bact_Ser_Proteases"/>
</dbReference>
<dbReference type="PRINTS" id="PR00834">
    <property type="entry name" value="PROTEASES2C"/>
</dbReference>
<keyword evidence="2" id="KW-0645">Protease</keyword>
<evidence type="ECO:0000259" key="4">
    <source>
        <dbReference type="Pfam" id="PF13180"/>
    </source>
</evidence>
<dbReference type="Pfam" id="PF13365">
    <property type="entry name" value="Trypsin_2"/>
    <property type="match status" value="1"/>
</dbReference>
<dbReference type="InterPro" id="IPR009003">
    <property type="entry name" value="Peptidase_S1_PA"/>
</dbReference>
<name>A0A1G2G794_9BACT</name>
<evidence type="ECO:0000313" key="5">
    <source>
        <dbReference type="EMBL" id="OGZ46119.1"/>
    </source>
</evidence>
<protein>
    <recommendedName>
        <fullName evidence="4">PDZ domain-containing protein</fullName>
    </recommendedName>
</protein>
<evidence type="ECO:0000313" key="6">
    <source>
        <dbReference type="Proteomes" id="UP000177785"/>
    </source>
</evidence>
<dbReference type="SUPFAM" id="SSF50156">
    <property type="entry name" value="PDZ domain-like"/>
    <property type="match status" value="1"/>
</dbReference>
<evidence type="ECO:0000256" key="3">
    <source>
        <dbReference type="ARBA" id="ARBA00022801"/>
    </source>
</evidence>
<dbReference type="InterPro" id="IPR001478">
    <property type="entry name" value="PDZ"/>
</dbReference>
<dbReference type="PANTHER" id="PTHR43343:SF3">
    <property type="entry name" value="PROTEASE DO-LIKE 8, CHLOROPLASTIC"/>
    <property type="match status" value="1"/>
</dbReference>
<reference evidence="5 6" key="1">
    <citation type="journal article" date="2016" name="Nat. Commun.">
        <title>Thousands of microbial genomes shed light on interconnected biogeochemical processes in an aquifer system.</title>
        <authorList>
            <person name="Anantharaman K."/>
            <person name="Brown C.T."/>
            <person name="Hug L.A."/>
            <person name="Sharon I."/>
            <person name="Castelle C.J."/>
            <person name="Probst A.J."/>
            <person name="Thomas B.C."/>
            <person name="Singh A."/>
            <person name="Wilkins M.J."/>
            <person name="Karaoz U."/>
            <person name="Brodie E.L."/>
            <person name="Williams K.H."/>
            <person name="Hubbard S.S."/>
            <person name="Banfield J.F."/>
        </authorList>
    </citation>
    <scope>NUCLEOTIDE SEQUENCE [LARGE SCALE GENOMIC DNA]</scope>
</reference>
<evidence type="ECO:0000256" key="2">
    <source>
        <dbReference type="ARBA" id="ARBA00022670"/>
    </source>
</evidence>
<dbReference type="Proteomes" id="UP000177785">
    <property type="component" value="Unassembled WGS sequence"/>
</dbReference>
<comment type="similarity">
    <text evidence="1">Belongs to the peptidase S1C family.</text>
</comment>
<dbReference type="GO" id="GO:0006508">
    <property type="term" value="P:proteolysis"/>
    <property type="evidence" value="ECO:0007669"/>
    <property type="project" value="UniProtKB-KW"/>
</dbReference>
<dbReference type="Gene3D" id="2.40.10.10">
    <property type="entry name" value="Trypsin-like serine proteases"/>
    <property type="match status" value="2"/>
</dbReference>
<sequence length="368" mass="39826">MGNKKIVFAYKALYTNPMTHEKQVIEAVRKVMPAVVSISAAKDIKIVEEEQRRNPQGYNLPAEEIRQLPTDENNKIKIGGGSGFIVDESGLILTNKHVVIDPAAEYTAVLADDRRFVVRAVARDPIHDIAILKITSETSLAGGLPSVKLATTEGLDLGQTVIAIGNALGEFQNTVSTGVVSGLSRLVSAVTDISGHQERLRGLIQTDAAINPGNSGGPLINLKGEAIGINAAIVFGAQNIGFAIPIKKAKRDLADIKKYGRIRRPFLGVRYLLINDEIAKRFKLPIGRGALILKEAMPGDHAVIPGSSADKAGIHEGDILLTFNEHPITEKTTLEDMLEGLRVSEEIVVSFLRNGTQELKTTIRLQER</sequence>
<dbReference type="STRING" id="1802115.A2756_05900"/>
<accession>A0A1G2G794</accession>
<proteinExistence type="inferred from homology"/>
<dbReference type="InterPro" id="IPR043504">
    <property type="entry name" value="Peptidase_S1_PA_chymotrypsin"/>
</dbReference>
<gene>
    <name evidence="5" type="ORF">A2756_05900</name>
</gene>
<dbReference type="CDD" id="cd06779">
    <property type="entry name" value="cpPDZ_Deg_HtrA-like"/>
    <property type="match status" value="1"/>
</dbReference>
<dbReference type="GO" id="GO:0004252">
    <property type="term" value="F:serine-type endopeptidase activity"/>
    <property type="evidence" value="ECO:0007669"/>
    <property type="project" value="InterPro"/>
</dbReference>
<dbReference type="Pfam" id="PF13180">
    <property type="entry name" value="PDZ_2"/>
    <property type="match status" value="1"/>
</dbReference>
<dbReference type="PANTHER" id="PTHR43343">
    <property type="entry name" value="PEPTIDASE S12"/>
    <property type="match status" value="1"/>
</dbReference>
<evidence type="ECO:0000256" key="1">
    <source>
        <dbReference type="ARBA" id="ARBA00010541"/>
    </source>
</evidence>
<dbReference type="InterPro" id="IPR001940">
    <property type="entry name" value="Peptidase_S1C"/>
</dbReference>
<dbReference type="Gene3D" id="2.30.42.10">
    <property type="match status" value="1"/>
</dbReference>
<dbReference type="EMBL" id="MHNL01000001">
    <property type="protein sequence ID" value="OGZ46119.1"/>
    <property type="molecule type" value="Genomic_DNA"/>
</dbReference>
<feature type="domain" description="PDZ" evidence="4">
    <location>
        <begin position="294"/>
        <end position="358"/>
    </location>
</feature>
<dbReference type="SUPFAM" id="SSF50494">
    <property type="entry name" value="Trypsin-like serine proteases"/>
    <property type="match status" value="1"/>
</dbReference>